<organism evidence="3 4">
    <name type="scientific">Agaricus bisporus var. burnettii (strain JB137-S8 / ATCC MYA-4627 / FGSC 10392)</name>
    <name type="common">White button mushroom</name>
    <dbReference type="NCBI Taxonomy" id="597362"/>
    <lineage>
        <taxon>Eukaryota</taxon>
        <taxon>Fungi</taxon>
        <taxon>Dikarya</taxon>
        <taxon>Basidiomycota</taxon>
        <taxon>Agaricomycotina</taxon>
        <taxon>Agaricomycetes</taxon>
        <taxon>Agaricomycetidae</taxon>
        <taxon>Agaricales</taxon>
        <taxon>Agaricineae</taxon>
        <taxon>Agaricaceae</taxon>
        <taxon>Agaricus</taxon>
    </lineage>
</organism>
<dbReference type="Proteomes" id="UP000008493">
    <property type="component" value="Unassembled WGS sequence"/>
</dbReference>
<dbReference type="Pfam" id="PF20153">
    <property type="entry name" value="DUF6535"/>
    <property type="match status" value="1"/>
</dbReference>
<dbReference type="OrthoDB" id="3235960at2759"/>
<dbReference type="KEGG" id="abp:AGABI1DRAFT115452"/>
<keyword evidence="1" id="KW-0812">Transmembrane</keyword>
<dbReference type="InParanoid" id="K5X1L1"/>
<gene>
    <name evidence="3" type="ORF">AGABI1DRAFT_115452</name>
</gene>
<sequence>MSDLLVEVVRLLNDTSAQGTAQLPKPFKPTHHAIVVNQLWFLSLILSLVAVAMGIFWLQWIAAFQQSTLYTKYYSPPREWHALQLLRIEGLEGWGVSHAVEALLFTVQLSIGLFICGL</sequence>
<accession>K5X1L1</accession>
<keyword evidence="1" id="KW-1133">Transmembrane helix</keyword>
<evidence type="ECO:0000313" key="3">
    <source>
        <dbReference type="EMBL" id="EKM77028.1"/>
    </source>
</evidence>
<dbReference type="RefSeq" id="XP_007332327.1">
    <property type="nucleotide sequence ID" value="XM_007332265.1"/>
</dbReference>
<dbReference type="HOGENOM" id="CLU_2078523_0_0_1"/>
<feature type="domain" description="DUF6535" evidence="2">
    <location>
        <begin position="3"/>
        <end position="118"/>
    </location>
</feature>
<feature type="transmembrane region" description="Helical" evidence="1">
    <location>
        <begin position="39"/>
        <end position="62"/>
    </location>
</feature>
<reference evidence="4" key="1">
    <citation type="journal article" date="2012" name="Proc. Natl. Acad. Sci. U.S.A.">
        <title>Genome sequence of the button mushroom Agaricus bisporus reveals mechanisms governing adaptation to a humic-rich ecological niche.</title>
        <authorList>
            <person name="Morin E."/>
            <person name="Kohler A."/>
            <person name="Baker A.R."/>
            <person name="Foulongne-Oriol M."/>
            <person name="Lombard V."/>
            <person name="Nagy L.G."/>
            <person name="Ohm R.A."/>
            <person name="Patyshakuliyeva A."/>
            <person name="Brun A."/>
            <person name="Aerts A.L."/>
            <person name="Bailey A.M."/>
            <person name="Billette C."/>
            <person name="Coutinho P.M."/>
            <person name="Deakin G."/>
            <person name="Doddapaneni H."/>
            <person name="Floudas D."/>
            <person name="Grimwood J."/>
            <person name="Hilden K."/>
            <person name="Kuees U."/>
            <person name="LaButti K.M."/>
            <person name="Lapidus A."/>
            <person name="Lindquist E.A."/>
            <person name="Lucas S.M."/>
            <person name="Murat C."/>
            <person name="Riley R.W."/>
            <person name="Salamov A.A."/>
            <person name="Schmutz J."/>
            <person name="Subramanian V."/>
            <person name="Woesten H.A.B."/>
            <person name="Xu J."/>
            <person name="Eastwood D.C."/>
            <person name="Foster G.D."/>
            <person name="Sonnenberg A.S."/>
            <person name="Cullen D."/>
            <person name="de Vries R.P."/>
            <person name="Lundell T."/>
            <person name="Hibbett D.S."/>
            <person name="Henrissat B."/>
            <person name="Burton K.S."/>
            <person name="Kerrigan R.W."/>
            <person name="Challen M.P."/>
            <person name="Grigoriev I.V."/>
            <person name="Martin F."/>
        </authorList>
    </citation>
    <scope>NUCLEOTIDE SEQUENCE [LARGE SCALE GENOMIC DNA]</scope>
    <source>
        <strain evidence="4">JB137-S8 / ATCC MYA-4627 / FGSC 10392</strain>
    </source>
</reference>
<keyword evidence="4" id="KW-1185">Reference proteome</keyword>
<evidence type="ECO:0000259" key="2">
    <source>
        <dbReference type="Pfam" id="PF20153"/>
    </source>
</evidence>
<feature type="non-terminal residue" evidence="3">
    <location>
        <position position="118"/>
    </location>
</feature>
<dbReference type="AlphaFoldDB" id="K5X1L1"/>
<evidence type="ECO:0000313" key="4">
    <source>
        <dbReference type="Proteomes" id="UP000008493"/>
    </source>
</evidence>
<evidence type="ECO:0000256" key="1">
    <source>
        <dbReference type="SAM" id="Phobius"/>
    </source>
</evidence>
<protein>
    <recommendedName>
        <fullName evidence="2">DUF6535 domain-containing protein</fullName>
    </recommendedName>
</protein>
<dbReference type="InterPro" id="IPR045338">
    <property type="entry name" value="DUF6535"/>
</dbReference>
<name>K5X1L1_AGABU</name>
<dbReference type="EMBL" id="JH971398">
    <property type="protein sequence ID" value="EKM77028.1"/>
    <property type="molecule type" value="Genomic_DNA"/>
</dbReference>
<keyword evidence="1" id="KW-0472">Membrane</keyword>
<proteinExistence type="predicted"/>
<dbReference type="OMA" id="YSPPREW"/>
<dbReference type="GeneID" id="18824726"/>